<dbReference type="SUPFAM" id="SSF53474">
    <property type="entry name" value="alpha/beta-Hydrolases"/>
    <property type="match status" value="1"/>
</dbReference>
<dbReference type="Gene3D" id="3.40.50.1820">
    <property type="entry name" value="alpha/beta hydrolase"/>
    <property type="match status" value="1"/>
</dbReference>
<dbReference type="Pfam" id="PF00561">
    <property type="entry name" value="Abhydrolase_1"/>
    <property type="match status" value="1"/>
</dbReference>
<dbReference type="InterPro" id="IPR002410">
    <property type="entry name" value="Peptidase_S33"/>
</dbReference>
<reference evidence="5 6" key="1">
    <citation type="submission" date="2015-11" db="EMBL/GenBank/DDBJ databases">
        <title>Genomic analysis of 38 Legionella species identifies large and diverse effector repertoires.</title>
        <authorList>
            <person name="Burstein D."/>
            <person name="Amaro F."/>
            <person name="Zusman T."/>
            <person name="Lifshitz Z."/>
            <person name="Cohen O."/>
            <person name="Gilbert J.A."/>
            <person name="Pupko T."/>
            <person name="Shuman H.A."/>
            <person name="Segal G."/>
        </authorList>
    </citation>
    <scope>NUCLEOTIDE SEQUENCE [LARGE SCALE GENOMIC DNA]</scope>
    <source>
        <strain evidence="5 6">IMVS3376</strain>
    </source>
</reference>
<dbReference type="PRINTS" id="PR00111">
    <property type="entry name" value="ABHYDROLASE"/>
</dbReference>
<keyword evidence="6" id="KW-1185">Reference proteome</keyword>
<dbReference type="GO" id="GO:0016020">
    <property type="term" value="C:membrane"/>
    <property type="evidence" value="ECO:0007669"/>
    <property type="project" value="TreeGrafter"/>
</dbReference>
<organism evidence="5 6">
    <name type="scientific">Legionella steelei</name>
    <dbReference type="NCBI Taxonomy" id="947033"/>
    <lineage>
        <taxon>Bacteria</taxon>
        <taxon>Pseudomonadati</taxon>
        <taxon>Pseudomonadota</taxon>
        <taxon>Gammaproteobacteria</taxon>
        <taxon>Legionellales</taxon>
        <taxon>Legionellaceae</taxon>
        <taxon>Legionella</taxon>
    </lineage>
</organism>
<evidence type="ECO:0000313" key="5">
    <source>
        <dbReference type="EMBL" id="KTD70751.1"/>
    </source>
</evidence>
<comment type="similarity">
    <text evidence="1">Belongs to the peptidase S33 family.</text>
</comment>
<evidence type="ECO:0000256" key="2">
    <source>
        <dbReference type="ARBA" id="ARBA00022801"/>
    </source>
</evidence>
<evidence type="ECO:0000313" key="6">
    <source>
        <dbReference type="Proteomes" id="UP000054926"/>
    </source>
</evidence>
<keyword evidence="2 5" id="KW-0378">Hydrolase</keyword>
<feature type="domain" description="AB hydrolase-1" evidence="4">
    <location>
        <begin position="39"/>
        <end position="272"/>
    </location>
</feature>
<dbReference type="RefSeq" id="WP_058509550.1">
    <property type="nucleotide sequence ID" value="NZ_DAIOMV010000001.1"/>
</dbReference>
<dbReference type="OrthoDB" id="2086224at2"/>
<feature type="region of interest" description="Disordered" evidence="3">
    <location>
        <begin position="301"/>
        <end position="325"/>
    </location>
</feature>
<protein>
    <submittedName>
        <fullName evidence="5">Alpha/beta hydrolase</fullName>
        <ecNumber evidence="5">3.1.1.24</ecNumber>
    </submittedName>
</protein>
<dbReference type="InterPro" id="IPR050266">
    <property type="entry name" value="AB_hydrolase_sf"/>
</dbReference>
<dbReference type="InterPro" id="IPR000073">
    <property type="entry name" value="AB_hydrolase_1"/>
</dbReference>
<dbReference type="PATRIC" id="fig|947033.5.peg.566"/>
<dbReference type="PANTHER" id="PTHR43798">
    <property type="entry name" value="MONOACYLGLYCEROL LIPASE"/>
    <property type="match status" value="1"/>
</dbReference>
<accession>A0A0W0ZN93</accession>
<dbReference type="InterPro" id="IPR029058">
    <property type="entry name" value="AB_hydrolase_fold"/>
</dbReference>
<gene>
    <name evidence="5" type="ORF">Lste_0529</name>
</gene>
<dbReference type="GO" id="GO:0008233">
    <property type="term" value="F:peptidase activity"/>
    <property type="evidence" value="ECO:0007669"/>
    <property type="project" value="InterPro"/>
</dbReference>
<proteinExistence type="inferred from homology"/>
<sequence length="325" mass="37309">MWAKDLFIDIPVRDNAPKTRLHIRIVSENEGNLDTMPYVFMLPGGPGANHSHYKDYECLCTTSNIVFIDPRGCGLSDKNDPTSYTMQNYIQDVNEIRKHLNLDKIVLLGKSYGAMCALGYTLEYPKHVSSLILAAGSPSFRNLETARLNVKERGTPEQQKACEQLWAGSFISDEELDHFFDVMDSMYSWRKRHNLPVSRPAPEYIFAHEPLNEGFSKFLQTFNYEERLHEIACKTLILVGAEDWITDKRHSEFMASRIPDNELIVFPNADHSMESDVPEAFFASIQSFVKSQCEKRNPHHFFQENDNTEKGKPDLTADDPLRMVH</sequence>
<evidence type="ECO:0000256" key="3">
    <source>
        <dbReference type="SAM" id="MobiDB-lite"/>
    </source>
</evidence>
<dbReference type="GO" id="GO:0047570">
    <property type="term" value="F:3-oxoadipate enol-lactonase activity"/>
    <property type="evidence" value="ECO:0007669"/>
    <property type="project" value="UniProtKB-EC"/>
</dbReference>
<dbReference type="STRING" id="947033.Lste_0529"/>
<dbReference type="AlphaFoldDB" id="A0A0W0ZN93"/>
<dbReference type="Proteomes" id="UP000054926">
    <property type="component" value="Unassembled WGS sequence"/>
</dbReference>
<dbReference type="EMBL" id="LNYY01000008">
    <property type="protein sequence ID" value="KTD70751.1"/>
    <property type="molecule type" value="Genomic_DNA"/>
</dbReference>
<dbReference type="PANTHER" id="PTHR43798:SF33">
    <property type="entry name" value="HYDROLASE, PUTATIVE (AFU_ORTHOLOGUE AFUA_2G14860)-RELATED"/>
    <property type="match status" value="1"/>
</dbReference>
<evidence type="ECO:0000259" key="4">
    <source>
        <dbReference type="Pfam" id="PF00561"/>
    </source>
</evidence>
<dbReference type="PRINTS" id="PR00793">
    <property type="entry name" value="PROAMNOPTASE"/>
</dbReference>
<comment type="caution">
    <text evidence="5">The sequence shown here is derived from an EMBL/GenBank/DDBJ whole genome shotgun (WGS) entry which is preliminary data.</text>
</comment>
<evidence type="ECO:0000256" key="1">
    <source>
        <dbReference type="ARBA" id="ARBA00010088"/>
    </source>
</evidence>
<name>A0A0W0ZN93_9GAMM</name>
<dbReference type="EC" id="3.1.1.24" evidence="5"/>
<dbReference type="GO" id="GO:0006508">
    <property type="term" value="P:proteolysis"/>
    <property type="evidence" value="ECO:0007669"/>
    <property type="project" value="InterPro"/>
</dbReference>